<dbReference type="CDD" id="cd06257">
    <property type="entry name" value="DnaJ"/>
    <property type="match status" value="1"/>
</dbReference>
<dbReference type="PRINTS" id="PR00625">
    <property type="entry name" value="JDOMAIN"/>
</dbReference>
<evidence type="ECO:0000256" key="2">
    <source>
        <dbReference type="SAM" id="MobiDB-lite"/>
    </source>
</evidence>
<feature type="compositionally biased region" description="Basic and acidic residues" evidence="2">
    <location>
        <begin position="30"/>
        <end position="52"/>
    </location>
</feature>
<dbReference type="GO" id="GO:0036503">
    <property type="term" value="P:ERAD pathway"/>
    <property type="evidence" value="ECO:0007669"/>
    <property type="project" value="TreeGrafter"/>
</dbReference>
<protein>
    <recommendedName>
        <fullName evidence="3">J domain-containing protein</fullName>
    </recommendedName>
</protein>
<dbReference type="GO" id="GO:0005783">
    <property type="term" value="C:endoplasmic reticulum"/>
    <property type="evidence" value="ECO:0007669"/>
    <property type="project" value="TreeGrafter"/>
</dbReference>
<dbReference type="GO" id="GO:0051787">
    <property type="term" value="F:misfolded protein binding"/>
    <property type="evidence" value="ECO:0007669"/>
    <property type="project" value="TreeGrafter"/>
</dbReference>
<accession>A0A382UN09</accession>
<dbReference type="InterPro" id="IPR036869">
    <property type="entry name" value="J_dom_sf"/>
</dbReference>
<evidence type="ECO:0000256" key="1">
    <source>
        <dbReference type="ARBA" id="ARBA00023186"/>
    </source>
</evidence>
<dbReference type="SUPFAM" id="SSF46565">
    <property type="entry name" value="Chaperone J-domain"/>
    <property type="match status" value="1"/>
</dbReference>
<keyword evidence="1" id="KW-0143">Chaperone</keyword>
<dbReference type="PROSITE" id="PS50076">
    <property type="entry name" value="DNAJ_2"/>
    <property type="match status" value="1"/>
</dbReference>
<dbReference type="PANTHER" id="PTHR44360:SF1">
    <property type="entry name" value="DNAJ HOMOLOG SUBFAMILY B MEMBER 9"/>
    <property type="match status" value="1"/>
</dbReference>
<dbReference type="GO" id="GO:0051087">
    <property type="term" value="F:protein-folding chaperone binding"/>
    <property type="evidence" value="ECO:0007669"/>
    <property type="project" value="TreeGrafter"/>
</dbReference>
<dbReference type="InterPro" id="IPR051948">
    <property type="entry name" value="Hsp70_co-chaperone_J-domain"/>
</dbReference>
<dbReference type="AlphaFoldDB" id="A0A382UN09"/>
<feature type="non-terminal residue" evidence="4">
    <location>
        <position position="52"/>
    </location>
</feature>
<dbReference type="Gene3D" id="1.10.287.110">
    <property type="entry name" value="DnaJ domain"/>
    <property type="match status" value="1"/>
</dbReference>
<dbReference type="EMBL" id="UINC01145435">
    <property type="protein sequence ID" value="SVD35562.1"/>
    <property type="molecule type" value="Genomic_DNA"/>
</dbReference>
<evidence type="ECO:0000313" key="4">
    <source>
        <dbReference type="EMBL" id="SVD35562.1"/>
    </source>
</evidence>
<name>A0A382UN09_9ZZZZ</name>
<gene>
    <name evidence="4" type="ORF">METZ01_LOCUS388416</name>
</gene>
<feature type="region of interest" description="Disordered" evidence="2">
    <location>
        <begin position="24"/>
        <end position="52"/>
    </location>
</feature>
<feature type="domain" description="J" evidence="3">
    <location>
        <begin position="3"/>
        <end position="52"/>
    </location>
</feature>
<organism evidence="4">
    <name type="scientific">marine metagenome</name>
    <dbReference type="NCBI Taxonomy" id="408172"/>
    <lineage>
        <taxon>unclassified sequences</taxon>
        <taxon>metagenomes</taxon>
        <taxon>ecological metagenomes</taxon>
    </lineage>
</organism>
<sequence length="52" mass="6017">MKNYYDTLGVSEDASDKQIKQAFKRLAKQHHPDRGGDQTKFKEANEAYDTLK</sequence>
<dbReference type="Pfam" id="PF00226">
    <property type="entry name" value="DnaJ"/>
    <property type="match status" value="1"/>
</dbReference>
<dbReference type="SMART" id="SM00271">
    <property type="entry name" value="DnaJ"/>
    <property type="match status" value="1"/>
</dbReference>
<proteinExistence type="predicted"/>
<reference evidence="4" key="1">
    <citation type="submission" date="2018-05" db="EMBL/GenBank/DDBJ databases">
        <authorList>
            <person name="Lanie J.A."/>
            <person name="Ng W.-L."/>
            <person name="Kazmierczak K.M."/>
            <person name="Andrzejewski T.M."/>
            <person name="Davidsen T.M."/>
            <person name="Wayne K.J."/>
            <person name="Tettelin H."/>
            <person name="Glass J.I."/>
            <person name="Rusch D."/>
            <person name="Podicherti R."/>
            <person name="Tsui H.-C.T."/>
            <person name="Winkler M.E."/>
        </authorList>
    </citation>
    <scope>NUCLEOTIDE SEQUENCE</scope>
</reference>
<dbReference type="PANTHER" id="PTHR44360">
    <property type="entry name" value="DNAJ HOMOLOG SUBFAMILY B MEMBER 9"/>
    <property type="match status" value="1"/>
</dbReference>
<dbReference type="InterPro" id="IPR001623">
    <property type="entry name" value="DnaJ_domain"/>
</dbReference>
<evidence type="ECO:0000259" key="3">
    <source>
        <dbReference type="PROSITE" id="PS50076"/>
    </source>
</evidence>